<dbReference type="Proteomes" id="UP000320762">
    <property type="component" value="Unassembled WGS sequence"/>
</dbReference>
<dbReference type="AlphaFoldDB" id="A0A550CZX1"/>
<evidence type="ECO:0000256" key="1">
    <source>
        <dbReference type="SAM" id="MobiDB-lite"/>
    </source>
</evidence>
<reference evidence="2 3" key="1">
    <citation type="journal article" date="2019" name="New Phytol.">
        <title>Comparative genomics reveals unique wood-decay strategies and fruiting body development in the Schizophyllaceae.</title>
        <authorList>
            <person name="Almasi E."/>
            <person name="Sahu N."/>
            <person name="Krizsan K."/>
            <person name="Balint B."/>
            <person name="Kovacs G.M."/>
            <person name="Kiss B."/>
            <person name="Cseklye J."/>
            <person name="Drula E."/>
            <person name="Henrissat B."/>
            <person name="Nagy I."/>
            <person name="Chovatia M."/>
            <person name="Adam C."/>
            <person name="LaButti K."/>
            <person name="Lipzen A."/>
            <person name="Riley R."/>
            <person name="Grigoriev I.V."/>
            <person name="Nagy L.G."/>
        </authorList>
    </citation>
    <scope>NUCLEOTIDE SEQUENCE [LARGE SCALE GENOMIC DNA]</scope>
    <source>
        <strain evidence="2 3">NL-1724</strain>
    </source>
</reference>
<name>A0A550CZX1_9AGAR</name>
<gene>
    <name evidence="2" type="ORF">BD626DRAFT_477116</name>
</gene>
<protein>
    <submittedName>
        <fullName evidence="2">Uncharacterized protein</fullName>
    </submittedName>
</protein>
<comment type="caution">
    <text evidence="2">The sequence shown here is derived from an EMBL/GenBank/DDBJ whole genome shotgun (WGS) entry which is preliminary data.</text>
</comment>
<accession>A0A550CZX1</accession>
<sequence length="153" mass="15614">MTTGSSSLNASGWRQGALASISWERIGGLDELVRCLGTIASSILAASIEGSAASAALEIGVVFSLPGAIGEDALAQGAPLTGVVGAAGLSAMGEVVVDIIAVDGGVRGNRDVVVAGKSGRRRLRWKRKREADREQGRSSFCTPPAVSDTSHPR</sequence>
<keyword evidence="3" id="KW-1185">Reference proteome</keyword>
<feature type="region of interest" description="Disordered" evidence="1">
    <location>
        <begin position="125"/>
        <end position="153"/>
    </location>
</feature>
<proteinExistence type="predicted"/>
<evidence type="ECO:0000313" key="3">
    <source>
        <dbReference type="Proteomes" id="UP000320762"/>
    </source>
</evidence>
<dbReference type="EMBL" id="VDMD01000001">
    <property type="protein sequence ID" value="TRM70342.1"/>
    <property type="molecule type" value="Genomic_DNA"/>
</dbReference>
<evidence type="ECO:0000313" key="2">
    <source>
        <dbReference type="EMBL" id="TRM70342.1"/>
    </source>
</evidence>
<organism evidence="2 3">
    <name type="scientific">Schizophyllum amplum</name>
    <dbReference type="NCBI Taxonomy" id="97359"/>
    <lineage>
        <taxon>Eukaryota</taxon>
        <taxon>Fungi</taxon>
        <taxon>Dikarya</taxon>
        <taxon>Basidiomycota</taxon>
        <taxon>Agaricomycotina</taxon>
        <taxon>Agaricomycetes</taxon>
        <taxon>Agaricomycetidae</taxon>
        <taxon>Agaricales</taxon>
        <taxon>Schizophyllaceae</taxon>
        <taxon>Schizophyllum</taxon>
    </lineage>
</organism>